<dbReference type="Gene3D" id="1.25.40.10">
    <property type="entry name" value="Tetratricopeptide repeat domain"/>
    <property type="match status" value="2"/>
</dbReference>
<protein>
    <submittedName>
        <fullName evidence="1">Tetratricopeptide TPR_4</fullName>
    </submittedName>
</protein>
<dbReference type="InterPro" id="IPR011990">
    <property type="entry name" value="TPR-like_helical_dom_sf"/>
</dbReference>
<dbReference type="HOGENOM" id="CLU_011527_1_0_6"/>
<evidence type="ECO:0000313" key="2">
    <source>
        <dbReference type="Proteomes" id="UP000000393"/>
    </source>
</evidence>
<dbReference type="RefSeq" id="WP_013220287.1">
    <property type="nucleotide sequence ID" value="NC_014315.1"/>
</dbReference>
<dbReference type="PANTHER" id="PTHR45588:SF1">
    <property type="entry name" value="WW DOMAIN-CONTAINING PROTEIN"/>
    <property type="match status" value="1"/>
</dbReference>
<dbReference type="InterPro" id="IPR019734">
    <property type="entry name" value="TPR_rpt"/>
</dbReference>
<dbReference type="STRING" id="105559.Nwat_1264"/>
<dbReference type="PANTHER" id="PTHR45588">
    <property type="entry name" value="TPR DOMAIN-CONTAINING PROTEIN"/>
    <property type="match status" value="1"/>
</dbReference>
<dbReference type="SUPFAM" id="SSF48452">
    <property type="entry name" value="TPR-like"/>
    <property type="match status" value="2"/>
</dbReference>
<name>D8K5L4_NITWC</name>
<evidence type="ECO:0000313" key="1">
    <source>
        <dbReference type="EMBL" id="ADJ28191.1"/>
    </source>
</evidence>
<accession>D8K5L4</accession>
<dbReference type="Proteomes" id="UP000000393">
    <property type="component" value="Chromosome"/>
</dbReference>
<dbReference type="PROSITE" id="PS51257">
    <property type="entry name" value="PROKAR_LIPOPROTEIN"/>
    <property type="match status" value="1"/>
</dbReference>
<dbReference type="OrthoDB" id="9778494at2"/>
<dbReference type="KEGG" id="nwa:Nwat_1264"/>
<reference evidence="1 2" key="1">
    <citation type="submission" date="2010-06" db="EMBL/GenBank/DDBJ databases">
        <title>Complete sequence of chromosome of Nitrosococcus watsoni C-113.</title>
        <authorList>
            <consortium name="US DOE Joint Genome Institute"/>
            <person name="Lucas S."/>
            <person name="Copeland A."/>
            <person name="Lapidus A."/>
            <person name="Cheng J.-F."/>
            <person name="Bruce D."/>
            <person name="Goodwin L."/>
            <person name="Pitluck S."/>
            <person name="Malfatti S.A."/>
            <person name="Chain P.S.G."/>
            <person name="Land M."/>
            <person name="Hauser L."/>
            <person name="Kyrpides N."/>
            <person name="Ivanova N."/>
            <person name="Cambell M.A."/>
            <person name="Heidelberg J.F."/>
            <person name="Klotz M.G."/>
            <person name="Woyke T."/>
        </authorList>
    </citation>
    <scope>NUCLEOTIDE SEQUENCE [LARGE SCALE GENOMIC DNA]</scope>
    <source>
        <strain evidence="1 2">C-113</strain>
    </source>
</reference>
<dbReference type="AlphaFoldDB" id="D8K5L4"/>
<proteinExistence type="predicted"/>
<sequence>MRYLGLLSLFLSLLAGCEQRVPAVANEGQQSSFAAGSATTASEDAPPGDIDPLLDNLGDHHHPITTSFPLVQRYFDQGLTLAFAFNHAEAIRSFRDAAKIDPDCAMCYWGVALALGPNINAPMEAATVPQAYEAVQKALALAPKASEAEQAYIQALAQRYGSTPGADREALDRAYADAMRALSRRYPDDLDGAVIFAEALMNLTPWEYWTPVGEPTAYTQEIVATLESVLERDPNHIGANHYYIHTVEASSAPERALPSAKRLERLAPGAGHLVHMPAHIYWRVGRYHEAVVANEHAIHTDEAYLLDPDAEGLYRLGYYPHNIHFLFAAAQMEGNSQLALEAARKLVISIPEESYSTLPQLEEFRPMPLYALVRFGKWDEILREPEPGTSFRYTRGIWHWARGIAFTRLGQFDSAAQEYEQLTKIGQSQAMAQLVFWSASSGSTLLGIAAHIFAGELAGARGQAEEMIAQLKKAVQIQDNLRYIEPPAWYYPVRHNLGAALLEADRAAEAEAVYREDLKQYPHNGWSLFGLAQSLHEQDRPEAAATVEARFEEAWRHADVGLTASRF</sequence>
<dbReference type="EMBL" id="CP002086">
    <property type="protein sequence ID" value="ADJ28191.1"/>
    <property type="molecule type" value="Genomic_DNA"/>
</dbReference>
<organism evidence="1 2">
    <name type="scientific">Nitrosococcus watsoni (strain C-113)</name>
    <dbReference type="NCBI Taxonomy" id="105559"/>
    <lineage>
        <taxon>Bacteria</taxon>
        <taxon>Pseudomonadati</taxon>
        <taxon>Pseudomonadota</taxon>
        <taxon>Gammaproteobacteria</taxon>
        <taxon>Chromatiales</taxon>
        <taxon>Chromatiaceae</taxon>
        <taxon>Nitrosococcus</taxon>
    </lineage>
</organism>
<gene>
    <name evidence="1" type="ordered locus">Nwat_1264</name>
</gene>
<keyword evidence="2" id="KW-1185">Reference proteome</keyword>
<dbReference type="SMART" id="SM00028">
    <property type="entry name" value="TPR"/>
    <property type="match status" value="4"/>
</dbReference>
<dbReference type="eggNOG" id="COG0457">
    <property type="taxonomic scope" value="Bacteria"/>
</dbReference>